<dbReference type="AlphaFoldDB" id="A0A846MMY3"/>
<organism evidence="1 2">
    <name type="scientific">Thermonema lapsum</name>
    <dbReference type="NCBI Taxonomy" id="28195"/>
    <lineage>
        <taxon>Bacteria</taxon>
        <taxon>Pseudomonadati</taxon>
        <taxon>Bacteroidota</taxon>
        <taxon>Cytophagia</taxon>
        <taxon>Cytophagales</taxon>
        <taxon>Thermonemataceae</taxon>
        <taxon>Thermonema</taxon>
    </lineage>
</organism>
<evidence type="ECO:0000313" key="2">
    <source>
        <dbReference type="Proteomes" id="UP000537126"/>
    </source>
</evidence>
<keyword evidence="2" id="KW-1185">Reference proteome</keyword>
<gene>
    <name evidence="1" type="ORF">FHS56_000404</name>
</gene>
<protein>
    <submittedName>
        <fullName evidence="1">Uncharacterized protein</fullName>
    </submittedName>
</protein>
<sequence>MEQLYAPTLAFSGSRLSEEEFQEYQSTGRHEELAILLIEETLALLNASSVNSYLRQQAIEACTEVLRQHRNADFDSFLRGVRSAVRIILLSSDHIEPPHRLQIAN</sequence>
<accession>A0A846MMY3</accession>
<evidence type="ECO:0000313" key="1">
    <source>
        <dbReference type="EMBL" id="NIK72918.1"/>
    </source>
</evidence>
<reference evidence="1 2" key="1">
    <citation type="submission" date="2020-03" db="EMBL/GenBank/DDBJ databases">
        <title>Genomic Encyclopedia of Type Strains, Phase IV (KMG-IV): sequencing the most valuable type-strain genomes for metagenomic binning, comparative biology and taxonomic classification.</title>
        <authorList>
            <person name="Goeker M."/>
        </authorList>
    </citation>
    <scope>NUCLEOTIDE SEQUENCE [LARGE SCALE GENOMIC DNA]</scope>
    <source>
        <strain evidence="1 2">DSM 5718</strain>
    </source>
</reference>
<comment type="caution">
    <text evidence="1">The sequence shown here is derived from an EMBL/GenBank/DDBJ whole genome shotgun (WGS) entry which is preliminary data.</text>
</comment>
<dbReference type="Proteomes" id="UP000537126">
    <property type="component" value="Unassembled WGS sequence"/>
</dbReference>
<name>A0A846MMY3_9BACT</name>
<dbReference type="RefSeq" id="WP_166918208.1">
    <property type="nucleotide sequence ID" value="NZ_JAASRN010000001.1"/>
</dbReference>
<dbReference type="EMBL" id="JAASRN010000001">
    <property type="protein sequence ID" value="NIK72918.1"/>
    <property type="molecule type" value="Genomic_DNA"/>
</dbReference>
<proteinExistence type="predicted"/>